<dbReference type="EC" id="3.4.19.12" evidence="7"/>
<dbReference type="SUPFAM" id="SSF54001">
    <property type="entry name" value="Cysteine proteinases"/>
    <property type="match status" value="1"/>
</dbReference>
<dbReference type="PANTHER" id="PTHR24006">
    <property type="entry name" value="UBIQUITIN CARBOXYL-TERMINAL HYDROLASE"/>
    <property type="match status" value="1"/>
</dbReference>
<dbReference type="PROSITE" id="PS00973">
    <property type="entry name" value="USP_2"/>
    <property type="match status" value="1"/>
</dbReference>
<dbReference type="PROSITE" id="PS50235">
    <property type="entry name" value="USP_3"/>
    <property type="match status" value="1"/>
</dbReference>
<dbReference type="InterPro" id="IPR050164">
    <property type="entry name" value="Peptidase_C19"/>
</dbReference>
<evidence type="ECO:0000256" key="2">
    <source>
        <dbReference type="ARBA" id="ARBA00009085"/>
    </source>
</evidence>
<dbReference type="InterPro" id="IPR038765">
    <property type="entry name" value="Papain-like_cys_pep_sf"/>
</dbReference>
<keyword evidence="11" id="KW-1185">Reference proteome</keyword>
<comment type="similarity">
    <text evidence="2 7">Belongs to the peptidase C19 family.</text>
</comment>
<keyword evidence="6 7" id="KW-0788">Thiol protease</keyword>
<dbReference type="Proteomes" id="UP000653305">
    <property type="component" value="Unassembled WGS sequence"/>
</dbReference>
<evidence type="ECO:0000256" key="7">
    <source>
        <dbReference type="RuleBase" id="RU366025"/>
    </source>
</evidence>
<comment type="caution">
    <text evidence="10">The sequence shown here is derived from an EMBL/GenBank/DDBJ whole genome shotgun (WGS) entry which is preliminary data.</text>
</comment>
<dbReference type="PANTHER" id="PTHR24006:SF687">
    <property type="entry name" value="UBIQUITIN CARBOXYL-TERMINAL HYDROLASE 10"/>
    <property type="match status" value="1"/>
</dbReference>
<dbReference type="GO" id="GO:0005829">
    <property type="term" value="C:cytosol"/>
    <property type="evidence" value="ECO:0007669"/>
    <property type="project" value="TreeGrafter"/>
</dbReference>
<gene>
    <name evidence="10" type="ORF">PHJA_001773900</name>
</gene>
<dbReference type="InterPro" id="IPR018200">
    <property type="entry name" value="USP_CS"/>
</dbReference>
<dbReference type="InterPro" id="IPR028889">
    <property type="entry name" value="USP"/>
</dbReference>
<accession>A0A830CGV2</accession>
<reference evidence="10" key="1">
    <citation type="submission" date="2020-07" db="EMBL/GenBank/DDBJ databases">
        <title>Ethylene signaling mediates host invasion by parasitic plants.</title>
        <authorList>
            <person name="Yoshida S."/>
        </authorList>
    </citation>
    <scope>NUCLEOTIDE SEQUENCE</scope>
    <source>
        <strain evidence="10">Okayama</strain>
    </source>
</reference>
<keyword evidence="3 7" id="KW-0645">Protease</keyword>
<dbReference type="GO" id="GO:0016579">
    <property type="term" value="P:protein deubiquitination"/>
    <property type="evidence" value="ECO:0007669"/>
    <property type="project" value="InterPro"/>
</dbReference>
<dbReference type="AlphaFoldDB" id="A0A830CGV2"/>
<evidence type="ECO:0000256" key="1">
    <source>
        <dbReference type="ARBA" id="ARBA00000707"/>
    </source>
</evidence>
<evidence type="ECO:0000256" key="5">
    <source>
        <dbReference type="ARBA" id="ARBA00022801"/>
    </source>
</evidence>
<dbReference type="Pfam" id="PF00443">
    <property type="entry name" value="UCH"/>
    <property type="match status" value="1"/>
</dbReference>
<feature type="region of interest" description="Disordered" evidence="8">
    <location>
        <begin position="19"/>
        <end position="101"/>
    </location>
</feature>
<dbReference type="Gene3D" id="3.90.70.10">
    <property type="entry name" value="Cysteine proteinases"/>
    <property type="match status" value="2"/>
</dbReference>
<dbReference type="GO" id="GO:0004843">
    <property type="term" value="F:cysteine-type deubiquitinase activity"/>
    <property type="evidence" value="ECO:0007669"/>
    <property type="project" value="UniProtKB-UniRule"/>
</dbReference>
<keyword evidence="5 7" id="KW-0378">Hydrolase</keyword>
<name>A0A830CGV2_9LAMI</name>
<keyword evidence="4 7" id="KW-0833">Ubl conjugation pathway</keyword>
<dbReference type="GO" id="GO:0006508">
    <property type="term" value="P:proteolysis"/>
    <property type="evidence" value="ECO:0007669"/>
    <property type="project" value="UniProtKB-KW"/>
</dbReference>
<dbReference type="OrthoDB" id="429671at2759"/>
<feature type="region of interest" description="Disordered" evidence="8">
    <location>
        <begin position="475"/>
        <end position="501"/>
    </location>
</feature>
<dbReference type="GO" id="GO:0005634">
    <property type="term" value="C:nucleus"/>
    <property type="evidence" value="ECO:0007669"/>
    <property type="project" value="TreeGrafter"/>
</dbReference>
<evidence type="ECO:0000313" key="10">
    <source>
        <dbReference type="EMBL" id="GFP96298.1"/>
    </source>
</evidence>
<evidence type="ECO:0000313" key="11">
    <source>
        <dbReference type="Proteomes" id="UP000653305"/>
    </source>
</evidence>
<comment type="function">
    <text evidence="7">Recognizes and hydrolyzes the peptide bond at the C-terminal Gly of ubiquitin. Involved in the processing of poly-ubiquitin precursors as well as that of ubiquitinated proteins.</text>
</comment>
<dbReference type="PROSITE" id="PS00972">
    <property type="entry name" value="USP_1"/>
    <property type="match status" value="1"/>
</dbReference>
<sequence>MSDPSKVFLFGSFTEDETHSWLKQTPASAQKPDEKKQSPVNTPNHTPELMFGSFSKISDPLVGSPNIQQDNDFVDKSATKPVPSPAENGKVYDSNHCHPGNQEIVEGSKLRALHVSSDGNSETDGKSILELRVDDEGIKSNGSKSDSTVEAHHNDSYGKTNVPVLDSRDILPRGLTNSGNLCFLNATLQALLACSPFVQLLQRVRNRNIAKVRYPTLFTFVEFIGEFDAVGGSNLKKKDVFELETGMPFSPTIQEDAQEFLSFVMDQMHDELLKLDGNSYLDGRKSSLVSTSEDDEWVTVGPKNKSAVTRTQSFAPSELSSIFGGQLRSVVKSRDANGRVEFQVGVVAARKSVNIQALPKIMILHLKRFGYGTHGSTKLHKAVHFPLELVLSRDLLVFSTVEGRRYELVSTVTHHGREASKGHYTANVRCPSGQWLRKLIVVKLRIADEILDISCQWPLLRDTAECLRCTTDVDGGDVEESKKEGMKNASDGTSSKLDHEKNDNEWAYESEDMEGIDGAVDPSNVSMEGDEDVSLCKYVYTDAYNDVDLAIDSVLKDLSSGYMNLDTDDEAVDDQAG</sequence>
<evidence type="ECO:0000256" key="6">
    <source>
        <dbReference type="ARBA" id="ARBA00022807"/>
    </source>
</evidence>
<evidence type="ECO:0000256" key="4">
    <source>
        <dbReference type="ARBA" id="ARBA00022786"/>
    </source>
</evidence>
<dbReference type="InterPro" id="IPR001394">
    <property type="entry name" value="Peptidase_C19_UCH"/>
</dbReference>
<evidence type="ECO:0000256" key="3">
    <source>
        <dbReference type="ARBA" id="ARBA00022670"/>
    </source>
</evidence>
<evidence type="ECO:0000256" key="8">
    <source>
        <dbReference type="SAM" id="MobiDB-lite"/>
    </source>
</evidence>
<dbReference type="EMBL" id="BMAC01000431">
    <property type="protein sequence ID" value="GFP96298.1"/>
    <property type="molecule type" value="Genomic_DNA"/>
</dbReference>
<protein>
    <recommendedName>
        <fullName evidence="7">Ubiquitin carboxyl-terminal hydrolase</fullName>
        <ecNumber evidence="7">3.4.19.12</ecNumber>
    </recommendedName>
</protein>
<proteinExistence type="inferred from homology"/>
<feature type="domain" description="USP" evidence="9">
    <location>
        <begin position="173"/>
        <end position="464"/>
    </location>
</feature>
<organism evidence="10 11">
    <name type="scientific">Phtheirospermum japonicum</name>
    <dbReference type="NCBI Taxonomy" id="374723"/>
    <lineage>
        <taxon>Eukaryota</taxon>
        <taxon>Viridiplantae</taxon>
        <taxon>Streptophyta</taxon>
        <taxon>Embryophyta</taxon>
        <taxon>Tracheophyta</taxon>
        <taxon>Spermatophyta</taxon>
        <taxon>Magnoliopsida</taxon>
        <taxon>eudicotyledons</taxon>
        <taxon>Gunneridae</taxon>
        <taxon>Pentapetalae</taxon>
        <taxon>asterids</taxon>
        <taxon>lamiids</taxon>
        <taxon>Lamiales</taxon>
        <taxon>Orobanchaceae</taxon>
        <taxon>Orobanchaceae incertae sedis</taxon>
        <taxon>Phtheirospermum</taxon>
    </lineage>
</organism>
<evidence type="ECO:0000259" key="9">
    <source>
        <dbReference type="PROSITE" id="PS50235"/>
    </source>
</evidence>
<comment type="catalytic activity">
    <reaction evidence="1 7">
        <text>Thiol-dependent hydrolysis of ester, thioester, amide, peptide and isopeptide bonds formed by the C-terminal Gly of ubiquitin (a 76-residue protein attached to proteins as an intracellular targeting signal).</text>
        <dbReference type="EC" id="3.4.19.12"/>
    </reaction>
</comment>